<accession>A0A1I5GBQ1</accession>
<dbReference type="Proteomes" id="UP000198968">
    <property type="component" value="Unassembled WGS sequence"/>
</dbReference>
<evidence type="ECO:0000256" key="1">
    <source>
        <dbReference type="ARBA" id="ARBA00022729"/>
    </source>
</evidence>
<dbReference type="PANTHER" id="PTHR38105">
    <property type="entry name" value="OUTER MEMBRANE PROTEIN-RELATED-RELATED"/>
    <property type="match status" value="1"/>
</dbReference>
<keyword evidence="4" id="KW-1185">Reference proteome</keyword>
<dbReference type="GO" id="GO:0015288">
    <property type="term" value="F:porin activity"/>
    <property type="evidence" value="ECO:0007669"/>
    <property type="project" value="TreeGrafter"/>
</dbReference>
<proteinExistence type="predicted"/>
<protein>
    <submittedName>
        <fullName evidence="3">Oligogalacturonate-specific porin</fullName>
    </submittedName>
</protein>
<feature type="signal peptide" evidence="2">
    <location>
        <begin position="1"/>
        <end position="24"/>
    </location>
</feature>
<gene>
    <name evidence="3" type="ORF">SAMN05428971_3667</name>
</gene>
<dbReference type="EMBL" id="FOVG01000004">
    <property type="protein sequence ID" value="SFO33396.1"/>
    <property type="molecule type" value="Genomic_DNA"/>
</dbReference>
<dbReference type="AlphaFoldDB" id="A0A1I5GBQ1"/>
<evidence type="ECO:0000313" key="3">
    <source>
        <dbReference type="EMBL" id="SFO33396.1"/>
    </source>
</evidence>
<evidence type="ECO:0000313" key="4">
    <source>
        <dbReference type="Proteomes" id="UP000198968"/>
    </source>
</evidence>
<dbReference type="GO" id="GO:0015772">
    <property type="term" value="P:oligosaccharide transport"/>
    <property type="evidence" value="ECO:0007669"/>
    <property type="project" value="TreeGrafter"/>
</dbReference>
<organism evidence="3 4">
    <name type="scientific">Candidatus Pantoea varia</name>
    <dbReference type="NCBI Taxonomy" id="1881036"/>
    <lineage>
        <taxon>Bacteria</taxon>
        <taxon>Pseudomonadati</taxon>
        <taxon>Pseudomonadota</taxon>
        <taxon>Gammaproteobacteria</taxon>
        <taxon>Enterobacterales</taxon>
        <taxon>Erwiniaceae</taxon>
        <taxon>Pantoea</taxon>
    </lineage>
</organism>
<dbReference type="GO" id="GO:0009279">
    <property type="term" value="C:cell outer membrane"/>
    <property type="evidence" value="ECO:0007669"/>
    <property type="project" value="TreeGrafter"/>
</dbReference>
<name>A0A1I5GBQ1_9GAMM</name>
<dbReference type="RefSeq" id="WP_090966171.1">
    <property type="nucleotide sequence ID" value="NZ_FOVG01000004.1"/>
</dbReference>
<reference evidence="4" key="1">
    <citation type="submission" date="2016-10" db="EMBL/GenBank/DDBJ databases">
        <authorList>
            <person name="Varghese N."/>
            <person name="Submissions S."/>
        </authorList>
    </citation>
    <scope>NUCLEOTIDE SEQUENCE [LARGE SCALE GENOMIC DNA]</scope>
    <source>
        <strain evidence="4">OV426</strain>
    </source>
</reference>
<dbReference type="InterPro" id="IPR053713">
    <property type="entry name" value="Bact_OM_Channel_sf"/>
</dbReference>
<dbReference type="Gene3D" id="2.40.160.40">
    <property type="entry name" value="monomeric porin ompg"/>
    <property type="match status" value="1"/>
</dbReference>
<keyword evidence="1 2" id="KW-0732">Signal</keyword>
<dbReference type="InterPro" id="IPR009331">
    <property type="entry name" value="Oligogalacturonate-sp_porin"/>
</dbReference>
<sequence>MGNNKSLPFLLGTTLLLSTATALATATVDYRHEYRLRDRTHYDKLGLSTTLPDNMFLGVETKFKTGGADPKDKYYNDTVLNVVEVTFLKSYYWGNWTLSPFIQPEFNSSRTEWKFGVAPWYKINDRWSVGGLYRLELTDYAHEDQCRTGGIDYCDTERHRTANRFDLYLRNKSDRLTTTYKLVYKHADAKLFANKHDDYEQELQFDYAFGNDRVWVPYVTFGDIGRSATSSERQLRLRTGILYIYR</sequence>
<evidence type="ECO:0000256" key="2">
    <source>
        <dbReference type="SAM" id="SignalP"/>
    </source>
</evidence>
<dbReference type="Pfam" id="PF06178">
    <property type="entry name" value="KdgM"/>
    <property type="match status" value="1"/>
</dbReference>
<dbReference type="PANTHER" id="PTHR38105:SF5">
    <property type="entry name" value="OUTER MEMBRANE PROTEIN"/>
    <property type="match status" value="1"/>
</dbReference>
<feature type="chain" id="PRO_5011676541" evidence="2">
    <location>
        <begin position="25"/>
        <end position="246"/>
    </location>
</feature>
<dbReference type="OrthoDB" id="5817226at2"/>